<keyword evidence="1" id="KW-0488">Methylation</keyword>
<keyword evidence="2" id="KW-1133">Transmembrane helix</keyword>
<dbReference type="Proteomes" id="UP000786662">
    <property type="component" value="Unassembled WGS sequence"/>
</dbReference>
<comment type="caution">
    <text evidence="4">The sequence shown here is derived from an EMBL/GenBank/DDBJ whole genome shotgun (WGS) entry which is preliminary data.</text>
</comment>
<evidence type="ECO:0000313" key="4">
    <source>
        <dbReference type="EMBL" id="MBI2465876.1"/>
    </source>
</evidence>
<dbReference type="InterPro" id="IPR045584">
    <property type="entry name" value="Pilin-like"/>
</dbReference>
<dbReference type="NCBIfam" id="TIGR02532">
    <property type="entry name" value="IV_pilin_GFxxxE"/>
    <property type="match status" value="1"/>
</dbReference>
<evidence type="ECO:0000313" key="5">
    <source>
        <dbReference type="Proteomes" id="UP000709672"/>
    </source>
</evidence>
<dbReference type="Pfam" id="PF07963">
    <property type="entry name" value="N_methyl"/>
    <property type="match status" value="1"/>
</dbReference>
<dbReference type="GO" id="GO:0015628">
    <property type="term" value="P:protein secretion by the type II secretion system"/>
    <property type="evidence" value="ECO:0007669"/>
    <property type="project" value="InterPro"/>
</dbReference>
<keyword evidence="2" id="KW-0812">Transmembrane</keyword>
<reference evidence="4" key="1">
    <citation type="submission" date="2020-07" db="EMBL/GenBank/DDBJ databases">
        <title>Huge and variable diversity of episymbiotic CPR bacteria and DPANN archaea in groundwater ecosystems.</title>
        <authorList>
            <person name="He C.Y."/>
            <person name="Keren R."/>
            <person name="Whittaker M."/>
            <person name="Farag I.F."/>
            <person name="Doudna J."/>
            <person name="Cate J.H.D."/>
            <person name="Banfield J.F."/>
        </authorList>
    </citation>
    <scope>NUCLEOTIDE SEQUENCE</scope>
    <source>
        <strain evidence="3">NC_groundwater_191_Ag_S-0.1um_45_8</strain>
        <strain evidence="4">NC_groundwater_418_Ag_B-0.1um_45_10</strain>
    </source>
</reference>
<dbReference type="PRINTS" id="PR00813">
    <property type="entry name" value="BCTERIALGSPG"/>
</dbReference>
<sequence length="160" mass="16634">MHKSIKLSKSFGFTLVELLVVIAIIGILASVVLVSLNSARSKARDARRLADLHQMALALENYYDANQNYPAVSSSLVTTYIAALPTDPTSAAVYPYAALGSGTTCSSYHLGANLENTHTALNSDADATAGTICTGSVADWSGVDTGNCAGGTGKCYDIKP</sequence>
<protein>
    <submittedName>
        <fullName evidence="4">Type II secretion system protein</fullName>
    </submittedName>
</protein>
<dbReference type="GO" id="GO:0015627">
    <property type="term" value="C:type II protein secretion system complex"/>
    <property type="evidence" value="ECO:0007669"/>
    <property type="project" value="InterPro"/>
</dbReference>
<dbReference type="InterPro" id="IPR012902">
    <property type="entry name" value="N_methyl_site"/>
</dbReference>
<evidence type="ECO:0000256" key="1">
    <source>
        <dbReference type="ARBA" id="ARBA00022481"/>
    </source>
</evidence>
<dbReference type="Proteomes" id="UP000709672">
    <property type="component" value="Unassembled WGS sequence"/>
</dbReference>
<gene>
    <name evidence="3" type="ORF">HYT38_00660</name>
    <name evidence="4" type="ORF">HYV66_01430</name>
</gene>
<keyword evidence="2" id="KW-0472">Membrane</keyword>
<name>A0A931YDG2_9BACT</name>
<dbReference type="SUPFAM" id="SSF54523">
    <property type="entry name" value="Pili subunits"/>
    <property type="match status" value="1"/>
</dbReference>
<organism evidence="4 5">
    <name type="scientific">Candidatus Sungiibacteriota bacterium</name>
    <dbReference type="NCBI Taxonomy" id="2750080"/>
    <lineage>
        <taxon>Bacteria</taxon>
        <taxon>Candidatus Sungiibacteriota</taxon>
    </lineage>
</organism>
<dbReference type="Gene3D" id="3.30.700.10">
    <property type="entry name" value="Glycoprotein, Type 4 Pilin"/>
    <property type="match status" value="1"/>
</dbReference>
<feature type="transmembrane region" description="Helical" evidence="2">
    <location>
        <begin position="12"/>
        <end position="36"/>
    </location>
</feature>
<proteinExistence type="predicted"/>
<dbReference type="AlphaFoldDB" id="A0A931YDG2"/>
<dbReference type="InterPro" id="IPR000983">
    <property type="entry name" value="Bac_GSPG_pilin"/>
</dbReference>
<dbReference type="EMBL" id="JACPHQ010000016">
    <property type="protein sequence ID" value="MBI2465876.1"/>
    <property type="molecule type" value="Genomic_DNA"/>
</dbReference>
<evidence type="ECO:0000313" key="3">
    <source>
        <dbReference type="EMBL" id="MBI2052176.1"/>
    </source>
</evidence>
<accession>A0A931YDG2</accession>
<dbReference type="EMBL" id="JACOYY010000024">
    <property type="protein sequence ID" value="MBI2052176.1"/>
    <property type="molecule type" value="Genomic_DNA"/>
</dbReference>
<dbReference type="PANTHER" id="PTHR30093">
    <property type="entry name" value="GENERAL SECRETION PATHWAY PROTEIN G"/>
    <property type="match status" value="1"/>
</dbReference>
<evidence type="ECO:0000256" key="2">
    <source>
        <dbReference type="SAM" id="Phobius"/>
    </source>
</evidence>